<evidence type="ECO:0000256" key="3">
    <source>
        <dbReference type="ARBA" id="ARBA00022801"/>
    </source>
</evidence>
<dbReference type="Gene3D" id="3.90.79.10">
    <property type="entry name" value="Nucleoside Triphosphate Pyrophosphohydrolase"/>
    <property type="match status" value="1"/>
</dbReference>
<comment type="cofactor">
    <cofactor evidence="1">
        <name>Mg(2+)</name>
        <dbReference type="ChEBI" id="CHEBI:18420"/>
    </cofactor>
</comment>
<keyword evidence="4" id="KW-0460">Magnesium</keyword>
<dbReference type="PANTHER" id="PTHR43046">
    <property type="entry name" value="GDP-MANNOSE MANNOSYL HYDROLASE"/>
    <property type="match status" value="1"/>
</dbReference>
<evidence type="ECO:0000313" key="7">
    <source>
        <dbReference type="Proteomes" id="UP001549691"/>
    </source>
</evidence>
<keyword evidence="2" id="KW-0479">Metal-binding</keyword>
<dbReference type="Pfam" id="PF00293">
    <property type="entry name" value="NUDIX"/>
    <property type="match status" value="1"/>
</dbReference>
<dbReference type="NCBIfam" id="NF011963">
    <property type="entry name" value="PRK15434.1"/>
    <property type="match status" value="1"/>
</dbReference>
<dbReference type="Proteomes" id="UP001549691">
    <property type="component" value="Unassembled WGS sequence"/>
</dbReference>
<protein>
    <submittedName>
        <fullName evidence="6">GDP-mannose mannosyl hydrolase</fullName>
        <ecNumber evidence="6">3.2.1.42</ecNumber>
    </submittedName>
</protein>
<name>A0ABV2TT58_9RHOO</name>
<keyword evidence="3 6" id="KW-0378">Hydrolase</keyword>
<dbReference type="RefSeq" id="WP_354602775.1">
    <property type="nucleotide sequence ID" value="NZ_JBEWZI010000035.1"/>
</dbReference>
<dbReference type="InterPro" id="IPR000086">
    <property type="entry name" value="NUDIX_hydrolase_dom"/>
</dbReference>
<keyword evidence="7" id="KW-1185">Reference proteome</keyword>
<dbReference type="EMBL" id="JBEWZI010000035">
    <property type="protein sequence ID" value="MET7016318.1"/>
    <property type="molecule type" value="Genomic_DNA"/>
</dbReference>
<dbReference type="InterPro" id="IPR033715">
    <property type="entry name" value="GDPMH"/>
</dbReference>
<dbReference type="GO" id="GO:0047917">
    <property type="term" value="F:GDP-glucosidase activity"/>
    <property type="evidence" value="ECO:0007669"/>
    <property type="project" value="UniProtKB-EC"/>
</dbReference>
<dbReference type="PROSITE" id="PS51462">
    <property type="entry name" value="NUDIX"/>
    <property type="match status" value="1"/>
</dbReference>
<evidence type="ECO:0000256" key="2">
    <source>
        <dbReference type="ARBA" id="ARBA00022723"/>
    </source>
</evidence>
<sequence>MFLPNDEFLDLVRAMPLAAVDLILTRPDGAVLLGRRLNQPAQGFWFTPGGRIRKDECLADALARVVLAEMGPAVPVLGWQRVNFWEHLYEDNFAGEPGVSTHYLALAHRLQLEAEVELSFDSQHEEMAWWPVVDLLASEAVHENTKAYFR</sequence>
<dbReference type="SUPFAM" id="SSF55811">
    <property type="entry name" value="Nudix"/>
    <property type="match status" value="1"/>
</dbReference>
<dbReference type="PIRSF" id="PIRSF037599">
    <property type="entry name" value="GDPMH"/>
    <property type="match status" value="1"/>
</dbReference>
<evidence type="ECO:0000259" key="5">
    <source>
        <dbReference type="PROSITE" id="PS51462"/>
    </source>
</evidence>
<proteinExistence type="predicted"/>
<dbReference type="InterPro" id="IPR015797">
    <property type="entry name" value="NUDIX_hydrolase-like_dom_sf"/>
</dbReference>
<dbReference type="CDD" id="cd03430">
    <property type="entry name" value="NUDIX_GDPMH_NudD"/>
    <property type="match status" value="1"/>
</dbReference>
<organism evidence="6 7">
    <name type="scientific">Uliginosibacterium flavum</name>
    <dbReference type="NCBI Taxonomy" id="1396831"/>
    <lineage>
        <taxon>Bacteria</taxon>
        <taxon>Pseudomonadati</taxon>
        <taxon>Pseudomonadota</taxon>
        <taxon>Betaproteobacteria</taxon>
        <taxon>Rhodocyclales</taxon>
        <taxon>Zoogloeaceae</taxon>
        <taxon>Uliginosibacterium</taxon>
    </lineage>
</organism>
<evidence type="ECO:0000256" key="1">
    <source>
        <dbReference type="ARBA" id="ARBA00001946"/>
    </source>
</evidence>
<evidence type="ECO:0000256" key="4">
    <source>
        <dbReference type="ARBA" id="ARBA00022842"/>
    </source>
</evidence>
<gene>
    <name evidence="6" type="ORF">ABXR19_19190</name>
</gene>
<dbReference type="PANTHER" id="PTHR43046:SF12">
    <property type="entry name" value="GDP-MANNOSE MANNOSYL HYDROLASE"/>
    <property type="match status" value="1"/>
</dbReference>
<evidence type="ECO:0000313" key="6">
    <source>
        <dbReference type="EMBL" id="MET7016318.1"/>
    </source>
</evidence>
<accession>A0ABV2TT58</accession>
<comment type="caution">
    <text evidence="6">The sequence shown here is derived from an EMBL/GenBank/DDBJ whole genome shotgun (WGS) entry which is preliminary data.</text>
</comment>
<dbReference type="EC" id="3.2.1.42" evidence="6"/>
<feature type="domain" description="Nudix hydrolase" evidence="5">
    <location>
        <begin position="15"/>
        <end position="150"/>
    </location>
</feature>
<reference evidence="6 7" key="1">
    <citation type="submission" date="2024-07" db="EMBL/GenBank/DDBJ databases">
        <title>Uliginosibacterium flavum JJ3220;KACC:17644.</title>
        <authorList>
            <person name="Kim M.K."/>
        </authorList>
    </citation>
    <scope>NUCLEOTIDE SEQUENCE [LARGE SCALE GENOMIC DNA]</scope>
    <source>
        <strain evidence="6 7">KACC:17644</strain>
    </source>
</reference>
<keyword evidence="6" id="KW-0326">Glycosidase</keyword>